<keyword evidence="2" id="KW-1133">Transmembrane helix</keyword>
<feature type="compositionally biased region" description="Pro residues" evidence="1">
    <location>
        <begin position="29"/>
        <end position="38"/>
    </location>
</feature>
<keyword evidence="4" id="KW-1185">Reference proteome</keyword>
<keyword evidence="2" id="KW-0472">Membrane</keyword>
<dbReference type="AlphaFoldDB" id="A0A5C4VV17"/>
<proteinExistence type="predicted"/>
<dbReference type="OrthoDB" id="3743682at2"/>
<keyword evidence="2" id="KW-0812">Transmembrane</keyword>
<protein>
    <submittedName>
        <fullName evidence="3">Uncharacterized protein</fullName>
    </submittedName>
</protein>
<dbReference type="RefSeq" id="WP_139623202.1">
    <property type="nucleotide sequence ID" value="NZ_VDMP01000024.1"/>
</dbReference>
<comment type="caution">
    <text evidence="3">The sequence shown here is derived from an EMBL/GenBank/DDBJ whole genome shotgun (WGS) entry which is preliminary data.</text>
</comment>
<dbReference type="Proteomes" id="UP000313231">
    <property type="component" value="Unassembled WGS sequence"/>
</dbReference>
<sequence length="223" mass="24165">MAPPDWKQYRPDDTPDPDRPAPGSKAPAPYRPPAPPKPIRSVEERTVRRTGPRAVAVGIAGVLVAGCAWGAFAVVRNATEPDQPQTAEGFAAMLVDLREETGGTQVFEAVLYPGYGILDVPVSPGDVKQISYRWDGGLDEWTKGTSDDEAFDLADVSGEVLDGLCAHTRDLVDDPGDCYLIISKPDATDPKAGWISAYTSNEFSQGGYIEYDLEGNEVERHTW</sequence>
<feature type="transmembrane region" description="Helical" evidence="2">
    <location>
        <begin position="54"/>
        <end position="75"/>
    </location>
</feature>
<reference evidence="3 4" key="1">
    <citation type="journal article" date="2016" name="Int. J. Syst. Evol. Microbiol.">
        <title>Nocardioides albidus sp. nov., an actinobacterium isolated from garden soil.</title>
        <authorList>
            <person name="Singh H."/>
            <person name="Du J."/>
            <person name="Trinh H."/>
            <person name="Won K."/>
            <person name="Yang J.E."/>
            <person name="Yin C."/>
            <person name="Kook M."/>
            <person name="Yi T.H."/>
        </authorList>
    </citation>
    <scope>NUCLEOTIDE SEQUENCE [LARGE SCALE GENOMIC DNA]</scope>
    <source>
        <strain evidence="3 4">CCTCC AB 2015297</strain>
    </source>
</reference>
<evidence type="ECO:0000256" key="2">
    <source>
        <dbReference type="SAM" id="Phobius"/>
    </source>
</evidence>
<dbReference type="EMBL" id="VDMP01000024">
    <property type="protein sequence ID" value="TNM39713.1"/>
    <property type="molecule type" value="Genomic_DNA"/>
</dbReference>
<evidence type="ECO:0000313" key="3">
    <source>
        <dbReference type="EMBL" id="TNM39713.1"/>
    </source>
</evidence>
<feature type="region of interest" description="Disordered" evidence="1">
    <location>
        <begin position="1"/>
        <end position="48"/>
    </location>
</feature>
<evidence type="ECO:0000256" key="1">
    <source>
        <dbReference type="SAM" id="MobiDB-lite"/>
    </source>
</evidence>
<organism evidence="3 4">
    <name type="scientific">Nocardioides albidus</name>
    <dbReference type="NCBI Taxonomy" id="1517589"/>
    <lineage>
        <taxon>Bacteria</taxon>
        <taxon>Bacillati</taxon>
        <taxon>Actinomycetota</taxon>
        <taxon>Actinomycetes</taxon>
        <taxon>Propionibacteriales</taxon>
        <taxon>Nocardioidaceae</taxon>
        <taxon>Nocardioides</taxon>
    </lineage>
</organism>
<accession>A0A5C4VV17</accession>
<feature type="compositionally biased region" description="Basic and acidic residues" evidence="1">
    <location>
        <begin position="7"/>
        <end position="19"/>
    </location>
</feature>
<evidence type="ECO:0000313" key="4">
    <source>
        <dbReference type="Proteomes" id="UP000313231"/>
    </source>
</evidence>
<name>A0A5C4VV17_9ACTN</name>
<gene>
    <name evidence="3" type="ORF">FHP29_12670</name>
</gene>